<gene>
    <name evidence="6" type="ORF">HGR00_02480</name>
</gene>
<keyword evidence="2" id="KW-0645">Protease</keyword>
<evidence type="ECO:0000256" key="2">
    <source>
        <dbReference type="ARBA" id="ARBA00022670"/>
    </source>
</evidence>
<evidence type="ECO:0000313" key="6">
    <source>
        <dbReference type="EMBL" id="NMV36771.1"/>
    </source>
</evidence>
<dbReference type="PROSITE" id="PS51935">
    <property type="entry name" value="NLPC_P60"/>
    <property type="match status" value="1"/>
</dbReference>
<comment type="similarity">
    <text evidence="1">Belongs to the peptidase C40 family.</text>
</comment>
<evidence type="ECO:0000256" key="3">
    <source>
        <dbReference type="ARBA" id="ARBA00022801"/>
    </source>
</evidence>
<keyword evidence="4" id="KW-0788">Thiol protease</keyword>
<dbReference type="Proteomes" id="UP000575469">
    <property type="component" value="Unassembled WGS sequence"/>
</dbReference>
<dbReference type="Gene3D" id="3.90.1720.10">
    <property type="entry name" value="endopeptidase domain like (from Nostoc punctiforme)"/>
    <property type="match status" value="1"/>
</dbReference>
<comment type="caution">
    <text evidence="6">The sequence shown here is derived from an EMBL/GenBank/DDBJ whole genome shotgun (WGS) entry which is preliminary data.</text>
</comment>
<feature type="domain" description="NlpC/P60" evidence="5">
    <location>
        <begin position="1"/>
        <end position="130"/>
    </location>
</feature>
<evidence type="ECO:0000313" key="7">
    <source>
        <dbReference type="Proteomes" id="UP000575469"/>
    </source>
</evidence>
<dbReference type="AlphaFoldDB" id="A0A848NP22"/>
<sequence>MTPAQINRYIGLPWVAGGRGPDAFDCWGLLRYLQREHFGRVLPEIPEFGDTARAMYQAQMSSGAWEVVAGPEHGAGVLMRGGDDPHVGVWLDCEGGGVLHAMERVGVIWTPRRSLHLIGFSRLKYYRFHV</sequence>
<dbReference type="GO" id="GO:0006508">
    <property type="term" value="P:proteolysis"/>
    <property type="evidence" value="ECO:0007669"/>
    <property type="project" value="UniProtKB-KW"/>
</dbReference>
<organism evidence="6 7">
    <name type="scientific">Ralstonia insidiosa</name>
    <dbReference type="NCBI Taxonomy" id="190721"/>
    <lineage>
        <taxon>Bacteria</taxon>
        <taxon>Pseudomonadati</taxon>
        <taxon>Pseudomonadota</taxon>
        <taxon>Betaproteobacteria</taxon>
        <taxon>Burkholderiales</taxon>
        <taxon>Burkholderiaceae</taxon>
        <taxon>Ralstonia</taxon>
    </lineage>
</organism>
<dbReference type="SUPFAM" id="SSF54001">
    <property type="entry name" value="Cysteine proteinases"/>
    <property type="match status" value="1"/>
</dbReference>
<accession>A0A848NP22</accession>
<evidence type="ECO:0000259" key="5">
    <source>
        <dbReference type="PROSITE" id="PS51935"/>
    </source>
</evidence>
<dbReference type="InterPro" id="IPR000064">
    <property type="entry name" value="NLP_P60_dom"/>
</dbReference>
<evidence type="ECO:0000256" key="1">
    <source>
        <dbReference type="ARBA" id="ARBA00007074"/>
    </source>
</evidence>
<dbReference type="Pfam" id="PF00877">
    <property type="entry name" value="NLPC_P60"/>
    <property type="match status" value="1"/>
</dbReference>
<name>A0A848NP22_9RALS</name>
<dbReference type="InterPro" id="IPR038765">
    <property type="entry name" value="Papain-like_cys_pep_sf"/>
</dbReference>
<evidence type="ECO:0000256" key="4">
    <source>
        <dbReference type="ARBA" id="ARBA00022807"/>
    </source>
</evidence>
<dbReference type="EMBL" id="JABBZM010000002">
    <property type="protein sequence ID" value="NMV36771.1"/>
    <property type="molecule type" value="Genomic_DNA"/>
</dbReference>
<protein>
    <submittedName>
        <fullName evidence="6">C40 family peptidase</fullName>
    </submittedName>
</protein>
<proteinExistence type="inferred from homology"/>
<dbReference type="RefSeq" id="WP_169339128.1">
    <property type="nucleotide sequence ID" value="NZ_JABBZM010000002.1"/>
</dbReference>
<keyword evidence="3" id="KW-0378">Hydrolase</keyword>
<reference evidence="6 7" key="1">
    <citation type="submission" date="2020-04" db="EMBL/GenBank/DDBJ databases">
        <title>Ralstonia insidiosa genome sequencing and assembly.</title>
        <authorList>
            <person name="Martins R.C.R."/>
            <person name="Perdigao-Neto L.V."/>
            <person name="Levin A.S.S."/>
            <person name="Costa S.F."/>
        </authorList>
    </citation>
    <scope>NUCLEOTIDE SEQUENCE [LARGE SCALE GENOMIC DNA]</scope>
    <source>
        <strain evidence="6 7">5047</strain>
    </source>
</reference>
<dbReference type="GO" id="GO:0008234">
    <property type="term" value="F:cysteine-type peptidase activity"/>
    <property type="evidence" value="ECO:0007669"/>
    <property type="project" value="UniProtKB-KW"/>
</dbReference>